<dbReference type="Proteomes" id="UP001597510">
    <property type="component" value="Unassembled WGS sequence"/>
</dbReference>
<dbReference type="EMBL" id="JBHULC010000009">
    <property type="protein sequence ID" value="MFD2521296.1"/>
    <property type="molecule type" value="Genomic_DNA"/>
</dbReference>
<dbReference type="CDD" id="cd02440">
    <property type="entry name" value="AdoMet_MTases"/>
    <property type="match status" value="1"/>
</dbReference>
<dbReference type="InterPro" id="IPR013217">
    <property type="entry name" value="Methyltransf_12"/>
</dbReference>
<dbReference type="SUPFAM" id="SSF53335">
    <property type="entry name" value="S-adenosyl-L-methionine-dependent methyltransferases"/>
    <property type="match status" value="1"/>
</dbReference>
<dbReference type="Pfam" id="PF08242">
    <property type="entry name" value="Methyltransf_12"/>
    <property type="match status" value="1"/>
</dbReference>
<reference evidence="3" key="1">
    <citation type="journal article" date="2019" name="Int. J. Syst. Evol. Microbiol.">
        <title>The Global Catalogue of Microorganisms (GCM) 10K type strain sequencing project: providing services to taxonomists for standard genome sequencing and annotation.</title>
        <authorList>
            <consortium name="The Broad Institute Genomics Platform"/>
            <consortium name="The Broad Institute Genome Sequencing Center for Infectious Disease"/>
            <person name="Wu L."/>
            <person name="Ma J."/>
        </authorList>
    </citation>
    <scope>NUCLEOTIDE SEQUENCE [LARGE SCALE GENOMIC DNA]</scope>
    <source>
        <strain evidence="3">KCTC 52344</strain>
    </source>
</reference>
<dbReference type="GO" id="GO:0032259">
    <property type="term" value="P:methylation"/>
    <property type="evidence" value="ECO:0007669"/>
    <property type="project" value="UniProtKB-KW"/>
</dbReference>
<dbReference type="InterPro" id="IPR029063">
    <property type="entry name" value="SAM-dependent_MTases_sf"/>
</dbReference>
<gene>
    <name evidence="2" type="ORF">ACFSR2_10395</name>
</gene>
<comment type="caution">
    <text evidence="2">The sequence shown here is derived from an EMBL/GenBank/DDBJ whole genome shotgun (WGS) entry which is preliminary data.</text>
</comment>
<dbReference type="Gene3D" id="3.40.50.150">
    <property type="entry name" value="Vaccinia Virus protein VP39"/>
    <property type="match status" value="1"/>
</dbReference>
<evidence type="ECO:0000259" key="1">
    <source>
        <dbReference type="Pfam" id="PF08242"/>
    </source>
</evidence>
<evidence type="ECO:0000313" key="3">
    <source>
        <dbReference type="Proteomes" id="UP001597510"/>
    </source>
</evidence>
<protein>
    <submittedName>
        <fullName evidence="2">Class I SAM-dependent methyltransferase</fullName>
        <ecNumber evidence="2">2.1.1.-</ecNumber>
    </submittedName>
</protein>
<dbReference type="PANTHER" id="PTHR43861:SF6">
    <property type="entry name" value="METHYLTRANSFERASE TYPE 11"/>
    <property type="match status" value="1"/>
</dbReference>
<dbReference type="EC" id="2.1.1.-" evidence="2"/>
<organism evidence="2 3">
    <name type="scientific">Emticicia soli</name>
    <dbReference type="NCBI Taxonomy" id="2027878"/>
    <lineage>
        <taxon>Bacteria</taxon>
        <taxon>Pseudomonadati</taxon>
        <taxon>Bacteroidota</taxon>
        <taxon>Cytophagia</taxon>
        <taxon>Cytophagales</taxon>
        <taxon>Leadbetterellaceae</taxon>
        <taxon>Emticicia</taxon>
    </lineage>
</organism>
<evidence type="ECO:0000313" key="2">
    <source>
        <dbReference type="EMBL" id="MFD2521296.1"/>
    </source>
</evidence>
<dbReference type="RefSeq" id="WP_340237121.1">
    <property type="nucleotide sequence ID" value="NZ_JBBEWC010000007.1"/>
</dbReference>
<name>A0ABW5J616_9BACT</name>
<proteinExistence type="predicted"/>
<accession>A0ABW5J616</accession>
<dbReference type="GO" id="GO:0008168">
    <property type="term" value="F:methyltransferase activity"/>
    <property type="evidence" value="ECO:0007669"/>
    <property type="project" value="UniProtKB-KW"/>
</dbReference>
<dbReference type="PANTHER" id="PTHR43861">
    <property type="entry name" value="TRANS-ACONITATE 2-METHYLTRANSFERASE-RELATED"/>
    <property type="match status" value="1"/>
</dbReference>
<feature type="domain" description="Methyltransferase type 12" evidence="1">
    <location>
        <begin position="25"/>
        <end position="116"/>
    </location>
</feature>
<keyword evidence="2" id="KW-0808">Transferase</keyword>
<sequence length="175" mass="19619">MDQKDAIQLITHNGFSTKNKKIWADLGCGSGTFTLALASILEADSIIHAIDTQESALAEIPNLYRDVNIKKHILDFVKADLPIHVLDGVLMANSLHYVKDKEAFIAKLKSYLKPDASFLVIEYDSNVSNAWVPYPIDFSSLHALFSKLGYRTIKKLNSRRSVYGNRQMYAALIES</sequence>
<keyword evidence="2" id="KW-0489">Methyltransferase</keyword>
<keyword evidence="3" id="KW-1185">Reference proteome</keyword>